<dbReference type="Proteomes" id="UP000034022">
    <property type="component" value="Unassembled WGS sequence"/>
</dbReference>
<evidence type="ECO:0000313" key="2">
    <source>
        <dbReference type="Proteomes" id="UP000034022"/>
    </source>
</evidence>
<dbReference type="AlphaFoldDB" id="A0A0G0N1X7"/>
<name>A0A0G0N1X7_9BACT</name>
<evidence type="ECO:0000313" key="1">
    <source>
        <dbReference type="EMBL" id="KKQ71116.1"/>
    </source>
</evidence>
<comment type="caution">
    <text evidence="1">The sequence shown here is derived from an EMBL/GenBank/DDBJ whole genome shotgun (WGS) entry which is preliminary data.</text>
</comment>
<sequence>MNQFKKQKKAISTLLVVAIMVAMYGFIPRPNNANAVDAIVDARDLISDSDLGVSANHTLTFTTSTSTPATDYIEFVLPAQFGTTTLANTTCPDGGTDWTEALSNGDRTLRCTRTGATRAAGAATTTINSVINPISEASRYISITHYDSLGNVRERVDVAVAIIEDVLMTARVSSTLTFVVSGTSTAGRVGGIPCSNESTATNTPFGTLVVNATSTVCQTLKVTTNADDGYTVTVFEDDELTSDSGSNINSFNNAFDNTGSTTAAAWLAPQNLLDQYYTYGHMGLHSEDADLDTLGGYTNQNFDNGGTLFAGLNASDPLPIMHHDGPSDGLTPNKGTTNVIYQVQIGSLQEAGDYQNTLTYICTPIF</sequence>
<gene>
    <name evidence="1" type="ORF">US91_C0001G0043</name>
</gene>
<proteinExistence type="predicted"/>
<organism evidence="1 2">
    <name type="scientific">Candidatus Falkowbacteria bacterium GW2011_GWE1_38_31</name>
    <dbReference type="NCBI Taxonomy" id="1618638"/>
    <lineage>
        <taxon>Bacteria</taxon>
        <taxon>Candidatus Falkowiibacteriota</taxon>
    </lineage>
</organism>
<reference evidence="1 2" key="1">
    <citation type="journal article" date="2015" name="Nature">
        <title>rRNA introns, odd ribosomes, and small enigmatic genomes across a large radiation of phyla.</title>
        <authorList>
            <person name="Brown C.T."/>
            <person name="Hug L.A."/>
            <person name="Thomas B.C."/>
            <person name="Sharon I."/>
            <person name="Castelle C.J."/>
            <person name="Singh A."/>
            <person name="Wilkins M.J."/>
            <person name="Williams K.H."/>
            <person name="Banfield J.F."/>
        </authorList>
    </citation>
    <scope>NUCLEOTIDE SEQUENCE [LARGE SCALE GENOMIC DNA]</scope>
</reference>
<dbReference type="EMBL" id="LBUU01000001">
    <property type="protein sequence ID" value="KKQ71116.1"/>
    <property type="molecule type" value="Genomic_DNA"/>
</dbReference>
<accession>A0A0G0N1X7</accession>
<protein>
    <submittedName>
        <fullName evidence="1">Uncharacterized protein</fullName>
    </submittedName>
</protein>